<proteinExistence type="inferred from homology"/>
<evidence type="ECO:0000256" key="11">
    <source>
        <dbReference type="SAM" id="Phobius"/>
    </source>
</evidence>
<feature type="coiled-coil region" evidence="10">
    <location>
        <begin position="18"/>
        <end position="89"/>
    </location>
</feature>
<feature type="coiled-coil region" evidence="10">
    <location>
        <begin position="386"/>
        <end position="441"/>
    </location>
</feature>
<evidence type="ECO:0000256" key="3">
    <source>
        <dbReference type="ARBA" id="ARBA00018691"/>
    </source>
</evidence>
<feature type="domain" description="Cux N-terminal" evidence="13">
    <location>
        <begin position="4"/>
        <end position="113"/>
    </location>
</feature>
<evidence type="ECO:0000256" key="4">
    <source>
        <dbReference type="ARBA" id="ARBA00022448"/>
    </source>
</evidence>
<keyword evidence="4" id="KW-0813">Transport</keyword>
<dbReference type="Pfam" id="PF08172">
    <property type="entry name" value="CASP_C"/>
    <property type="match status" value="1"/>
</dbReference>
<dbReference type="AlphaFoldDB" id="A0A6C1EA69"/>
<organism evidence="14 15">
    <name type="scientific">Saccharomyces pastorianus</name>
    <name type="common">Lager yeast</name>
    <name type="synonym">Saccharomyces cerevisiae x Saccharomyces eubayanus</name>
    <dbReference type="NCBI Taxonomy" id="27292"/>
    <lineage>
        <taxon>Eukaryota</taxon>
        <taxon>Fungi</taxon>
        <taxon>Dikarya</taxon>
        <taxon>Ascomycota</taxon>
        <taxon>Saccharomycotina</taxon>
        <taxon>Saccharomycetes</taxon>
        <taxon>Saccharomycetales</taxon>
        <taxon>Saccharomycetaceae</taxon>
        <taxon>Saccharomyces</taxon>
    </lineage>
</organism>
<evidence type="ECO:0000313" key="15">
    <source>
        <dbReference type="Proteomes" id="UP000501346"/>
    </source>
</evidence>
<feature type="coiled-coil region" evidence="10">
    <location>
        <begin position="256"/>
        <end position="328"/>
    </location>
</feature>
<comment type="subcellular location">
    <subcellularLocation>
        <location evidence="1">Golgi apparatus membrane</location>
        <topology evidence="1">Single-pass type IV membrane protein</topology>
    </subcellularLocation>
</comment>
<reference evidence="14 15" key="1">
    <citation type="journal article" date="2019" name="BMC Genomics">
        <title>Chromosome level assembly and comparative genome analysis confirm lager-brewing yeasts originated from a single hybridization.</title>
        <authorList>
            <person name="Salazar A.N."/>
            <person name="Gorter de Vries A.R."/>
            <person name="van den Broek M."/>
            <person name="Brouwers N."/>
            <person name="de la Torre Cortes P."/>
            <person name="Kuijpers N.G.A."/>
            <person name="Daran J.G."/>
            <person name="Abeel T."/>
        </authorList>
    </citation>
    <scope>NUCLEOTIDE SEQUENCE [LARGE SCALE GENOMIC DNA]</scope>
    <source>
        <strain evidence="14 15">CBS 1483</strain>
    </source>
</reference>
<evidence type="ECO:0000256" key="7">
    <source>
        <dbReference type="ARBA" id="ARBA00023034"/>
    </source>
</evidence>
<protein>
    <recommendedName>
        <fullName evidence="3">Protein CASP</fullName>
    </recommendedName>
</protein>
<dbReference type="GO" id="GO:0000139">
    <property type="term" value="C:Golgi membrane"/>
    <property type="evidence" value="ECO:0007669"/>
    <property type="project" value="UniProtKB-SubCell"/>
</dbReference>
<name>A0A6C1EA69_SACPS</name>
<dbReference type="PANTHER" id="PTHR14043">
    <property type="entry name" value="CCAAT DISPLACEMENT PROTEIN-RELATED"/>
    <property type="match status" value="1"/>
</dbReference>
<dbReference type="InterPro" id="IPR057476">
    <property type="entry name" value="Cux_N"/>
</dbReference>
<evidence type="ECO:0000313" key="14">
    <source>
        <dbReference type="EMBL" id="QID86286.1"/>
    </source>
</evidence>
<evidence type="ECO:0000256" key="2">
    <source>
        <dbReference type="ARBA" id="ARBA00006415"/>
    </source>
</evidence>
<evidence type="ECO:0000259" key="13">
    <source>
        <dbReference type="Pfam" id="PF25398"/>
    </source>
</evidence>
<accession>A0A6C1EA69</accession>
<feature type="domain" description="CASP C-terminal" evidence="12">
    <location>
        <begin position="409"/>
        <end position="640"/>
    </location>
</feature>
<dbReference type="InterPro" id="IPR012955">
    <property type="entry name" value="CASP_C"/>
</dbReference>
<evidence type="ECO:0000256" key="9">
    <source>
        <dbReference type="ARBA" id="ARBA00023136"/>
    </source>
</evidence>
<evidence type="ECO:0000256" key="5">
    <source>
        <dbReference type="ARBA" id="ARBA00022692"/>
    </source>
</evidence>
<keyword evidence="6 11" id="KW-1133">Transmembrane helix</keyword>
<evidence type="ECO:0000256" key="1">
    <source>
        <dbReference type="ARBA" id="ARBA00004409"/>
    </source>
</evidence>
<evidence type="ECO:0000259" key="12">
    <source>
        <dbReference type="Pfam" id="PF08172"/>
    </source>
</evidence>
<dbReference type="Proteomes" id="UP000501346">
    <property type="component" value="Chromosome SeXI"/>
</dbReference>
<keyword evidence="7" id="KW-0333">Golgi apparatus</keyword>
<evidence type="ECO:0000256" key="6">
    <source>
        <dbReference type="ARBA" id="ARBA00022989"/>
    </source>
</evidence>
<dbReference type="EMBL" id="CP049008">
    <property type="protein sequence ID" value="QID86286.1"/>
    <property type="molecule type" value="Genomic_DNA"/>
</dbReference>
<gene>
    <name evidence="14" type="primary">COY1_2</name>
    <name evidence="14" type="ORF">GRS66_008906</name>
</gene>
<feature type="transmembrane region" description="Helical" evidence="11">
    <location>
        <begin position="617"/>
        <end position="638"/>
    </location>
</feature>
<keyword evidence="8 10" id="KW-0175">Coiled coil</keyword>
<evidence type="ECO:0000256" key="10">
    <source>
        <dbReference type="SAM" id="Coils"/>
    </source>
</evidence>
<sequence>MDTAVYSHALDIWAKADLTNLQKELDADVIEIKDKETQSLTSRKSLATETKKFKKLEAEEKLNHINKIIKQYQCEIDNLTQRSKFSEKVLFDVYEKLSEAPDPQPLLQSSLEKLGKIDDSKELKEKISDLEDRLAKYADYETLKSRLLDLEQSSAKTLAKRLTAKTQEINSTWEEKGRNWKEREADLVKQLTTVQDQNKALETKISRNIDIDNSEESGEYTQNNQNEMKTKIAEYNLLTQELETTQARTYQLEKRNEELSGALAKATSEAERESELHAKELKLNQLESENALLSASYEQERKSNSNTINEFKEQLNGIMAESESYKSELETVRRKLNNYSDYSKLKEELSALKKIEFGVNEDDSENENDSEGKNDNTVESSLLSANKKLQASLAEYRSKSTAQEEERAQLKKSVDQLKQKIATLEEANEKLEMDLEKLEDVGPQFNDAASMMSGVTRQMNSRTSHRISPTSSIIGIPEEGELTSLSGNQSTILPIVTKQRDRFRSRNMDLEKQVRQGNSEKGKLKLEISKLKGDNTKLYERIRYLQAYNGSATPATSKPEGVDVESQYSRVYEESLHPIANFRQNELNHYKNKKLSALEKLFLSFAKVILQNKTTRMVFLFYCIGLHGLVFMMCMYVINLSGYMTPEVGIVQSAKSSANANGGLGGVGGFAAGVDSIPGIN</sequence>
<dbReference type="GO" id="GO:0006891">
    <property type="term" value="P:intra-Golgi vesicle-mediated transport"/>
    <property type="evidence" value="ECO:0007669"/>
    <property type="project" value="InterPro"/>
</dbReference>
<comment type="similarity">
    <text evidence="2">Belongs to the CASP family.</text>
</comment>
<keyword evidence="5 11" id="KW-0812">Transmembrane</keyword>
<dbReference type="Pfam" id="PF25398">
    <property type="entry name" value="CUX1_N"/>
    <property type="match status" value="1"/>
</dbReference>
<keyword evidence="9 11" id="KW-0472">Membrane</keyword>
<keyword evidence="15" id="KW-1185">Reference proteome</keyword>
<evidence type="ECO:0000256" key="8">
    <source>
        <dbReference type="ARBA" id="ARBA00023054"/>
    </source>
</evidence>
<dbReference type="PANTHER" id="PTHR14043:SF2">
    <property type="entry name" value="HOMEOBOX PROTEIN CUT"/>
    <property type="match status" value="1"/>
</dbReference>
<dbReference type="OrthoDB" id="10257567at2759"/>